<dbReference type="AlphaFoldDB" id="T1B4Z7"/>
<name>T1B4Z7_9ZZZZ</name>
<dbReference type="Pfam" id="PF03894">
    <property type="entry name" value="XFP"/>
    <property type="match status" value="1"/>
</dbReference>
<dbReference type="GO" id="GO:0016832">
    <property type="term" value="F:aldehyde-lyase activity"/>
    <property type="evidence" value="ECO:0007669"/>
    <property type="project" value="InterPro"/>
</dbReference>
<evidence type="ECO:0000313" key="1">
    <source>
        <dbReference type="EMBL" id="EQD49295.1"/>
    </source>
</evidence>
<dbReference type="EC" id="4.1.2.-" evidence="1"/>
<proteinExistence type="predicted"/>
<dbReference type="EMBL" id="AUZX01010077">
    <property type="protein sequence ID" value="EQD49295.1"/>
    <property type="molecule type" value="Genomic_DNA"/>
</dbReference>
<keyword evidence="1" id="KW-0456">Lyase</keyword>
<comment type="caution">
    <text evidence="1">The sequence shown here is derived from an EMBL/GenBank/DDBJ whole genome shotgun (WGS) entry which is preliminary data.</text>
</comment>
<gene>
    <name evidence="1" type="ORF">B1A_13747</name>
</gene>
<feature type="non-terminal residue" evidence="1">
    <location>
        <position position="1"/>
    </location>
</feature>
<sequence length="42" mass="4763">IIDSMVNQHAKWLEKCKTEVPWRAPISSFEYFAQLNGLAPGS</sequence>
<reference evidence="1" key="2">
    <citation type="journal article" date="2014" name="ISME J.">
        <title>Microbial stratification in low pH oxic and suboxic macroscopic growths along an acid mine drainage.</title>
        <authorList>
            <person name="Mendez-Garcia C."/>
            <person name="Mesa V."/>
            <person name="Sprenger R.R."/>
            <person name="Richter M."/>
            <person name="Diez M.S."/>
            <person name="Solano J."/>
            <person name="Bargiela R."/>
            <person name="Golyshina O.V."/>
            <person name="Manteca A."/>
            <person name="Ramos J.L."/>
            <person name="Gallego J.R."/>
            <person name="Llorente I."/>
            <person name="Martins Dos Santos V.A."/>
            <person name="Jensen O.N."/>
            <person name="Pelaez A.I."/>
            <person name="Sanchez J."/>
            <person name="Ferrer M."/>
        </authorList>
    </citation>
    <scope>NUCLEOTIDE SEQUENCE</scope>
</reference>
<dbReference type="GO" id="GO:0005975">
    <property type="term" value="P:carbohydrate metabolic process"/>
    <property type="evidence" value="ECO:0007669"/>
    <property type="project" value="InterPro"/>
</dbReference>
<accession>T1B4Z7</accession>
<dbReference type="InterPro" id="IPR005593">
    <property type="entry name" value="Xul5P/Fru6P_PKetolase"/>
</dbReference>
<reference evidence="1" key="1">
    <citation type="submission" date="2013-08" db="EMBL/GenBank/DDBJ databases">
        <authorList>
            <person name="Mendez C."/>
            <person name="Richter M."/>
            <person name="Ferrer M."/>
            <person name="Sanchez J."/>
        </authorList>
    </citation>
    <scope>NUCLEOTIDE SEQUENCE</scope>
</reference>
<organism evidence="1">
    <name type="scientific">mine drainage metagenome</name>
    <dbReference type="NCBI Taxonomy" id="410659"/>
    <lineage>
        <taxon>unclassified sequences</taxon>
        <taxon>metagenomes</taxon>
        <taxon>ecological metagenomes</taxon>
    </lineage>
</organism>
<protein>
    <submittedName>
        <fullName evidence="1">Xylulose 5-phosphate/Fructose 6-phosphate phosphoketolase</fullName>
        <ecNumber evidence="1">4.1.2.-</ecNumber>
    </submittedName>
</protein>
<dbReference type="Gene3D" id="3.40.50.970">
    <property type="match status" value="1"/>
</dbReference>